<protein>
    <submittedName>
        <fullName evidence="7">Membrane protein implicated in regulation of membrane protease activity</fullName>
    </submittedName>
</protein>
<evidence type="ECO:0000256" key="5">
    <source>
        <dbReference type="SAM" id="Phobius"/>
    </source>
</evidence>
<dbReference type="RefSeq" id="WP_098468871.1">
    <property type="nucleotide sequence ID" value="NZ_PDJD01000001.1"/>
</dbReference>
<dbReference type="InterPro" id="IPR012340">
    <property type="entry name" value="NA-bd_OB-fold"/>
</dbReference>
<dbReference type="AlphaFoldDB" id="A0A2A9D0M2"/>
<evidence type="ECO:0000313" key="8">
    <source>
        <dbReference type="Proteomes" id="UP000224915"/>
    </source>
</evidence>
<organism evidence="7 8">
    <name type="scientific">Serinibacter salmoneus</name>
    <dbReference type="NCBI Taxonomy" id="556530"/>
    <lineage>
        <taxon>Bacteria</taxon>
        <taxon>Bacillati</taxon>
        <taxon>Actinomycetota</taxon>
        <taxon>Actinomycetes</taxon>
        <taxon>Micrococcales</taxon>
        <taxon>Beutenbergiaceae</taxon>
        <taxon>Serinibacter</taxon>
    </lineage>
</organism>
<dbReference type="InterPro" id="IPR002810">
    <property type="entry name" value="NfeD-like_C"/>
</dbReference>
<evidence type="ECO:0000313" key="7">
    <source>
        <dbReference type="EMBL" id="PFG19805.1"/>
    </source>
</evidence>
<dbReference type="Pfam" id="PF01957">
    <property type="entry name" value="NfeD"/>
    <property type="match status" value="1"/>
</dbReference>
<gene>
    <name evidence="7" type="ORF">ATL40_1376</name>
</gene>
<sequence>MMWILWLCAALILALVEVLVVDLVFLMLAGGALAATVAAAAGAPLPVQVIVFAVVAALLLVAIRPWALRRFRTQTPEVATNTAALVGQAAIVTEAVSERDGRVKLDGEVWSARLSGPGVLEAGTEVRVLRIDGATAIVAPASEIQDELLSDAPPAYPTPDGDR</sequence>
<comment type="subcellular location">
    <subcellularLocation>
        <location evidence="1">Membrane</location>
        <topology evidence="1">Multi-pass membrane protein</topology>
    </subcellularLocation>
</comment>
<dbReference type="SUPFAM" id="SSF141322">
    <property type="entry name" value="NfeD domain-like"/>
    <property type="match status" value="1"/>
</dbReference>
<proteinExistence type="predicted"/>
<keyword evidence="3 5" id="KW-1133">Transmembrane helix</keyword>
<dbReference type="GO" id="GO:0006508">
    <property type="term" value="P:proteolysis"/>
    <property type="evidence" value="ECO:0007669"/>
    <property type="project" value="UniProtKB-KW"/>
</dbReference>
<dbReference type="GO" id="GO:0005886">
    <property type="term" value="C:plasma membrane"/>
    <property type="evidence" value="ECO:0007669"/>
    <property type="project" value="TreeGrafter"/>
</dbReference>
<dbReference type="PANTHER" id="PTHR33507">
    <property type="entry name" value="INNER MEMBRANE PROTEIN YBBJ"/>
    <property type="match status" value="1"/>
</dbReference>
<dbReference type="PANTHER" id="PTHR33507:SF3">
    <property type="entry name" value="INNER MEMBRANE PROTEIN YBBJ"/>
    <property type="match status" value="1"/>
</dbReference>
<keyword evidence="8" id="KW-1185">Reference proteome</keyword>
<comment type="caution">
    <text evidence="7">The sequence shown here is derived from an EMBL/GenBank/DDBJ whole genome shotgun (WGS) entry which is preliminary data.</text>
</comment>
<accession>A0A2A9D0M2</accession>
<dbReference type="InterPro" id="IPR052165">
    <property type="entry name" value="Membrane_assoc_protease"/>
</dbReference>
<evidence type="ECO:0000259" key="6">
    <source>
        <dbReference type="Pfam" id="PF01957"/>
    </source>
</evidence>
<keyword evidence="4 5" id="KW-0472">Membrane</keyword>
<keyword evidence="2 5" id="KW-0812">Transmembrane</keyword>
<dbReference type="EMBL" id="PDJD01000001">
    <property type="protein sequence ID" value="PFG19805.1"/>
    <property type="molecule type" value="Genomic_DNA"/>
</dbReference>
<dbReference type="OrthoDB" id="3174252at2"/>
<dbReference type="Gene3D" id="2.40.50.140">
    <property type="entry name" value="Nucleic acid-binding proteins"/>
    <property type="match status" value="1"/>
</dbReference>
<evidence type="ECO:0000256" key="2">
    <source>
        <dbReference type="ARBA" id="ARBA00022692"/>
    </source>
</evidence>
<feature type="domain" description="NfeD-like C-terminal" evidence="6">
    <location>
        <begin position="83"/>
        <end position="140"/>
    </location>
</feature>
<keyword evidence="7" id="KW-0378">Hydrolase</keyword>
<evidence type="ECO:0000256" key="1">
    <source>
        <dbReference type="ARBA" id="ARBA00004141"/>
    </source>
</evidence>
<reference evidence="7 8" key="1">
    <citation type="submission" date="2017-10" db="EMBL/GenBank/DDBJ databases">
        <title>Sequencing the genomes of 1000 actinobacteria strains.</title>
        <authorList>
            <person name="Klenk H.-P."/>
        </authorList>
    </citation>
    <scope>NUCLEOTIDE SEQUENCE [LARGE SCALE GENOMIC DNA]</scope>
    <source>
        <strain evidence="7 8">DSM 21801</strain>
    </source>
</reference>
<evidence type="ECO:0000256" key="3">
    <source>
        <dbReference type="ARBA" id="ARBA00022989"/>
    </source>
</evidence>
<dbReference type="Proteomes" id="UP000224915">
    <property type="component" value="Unassembled WGS sequence"/>
</dbReference>
<keyword evidence="7" id="KW-0645">Protease</keyword>
<name>A0A2A9D0M2_9MICO</name>
<dbReference type="GO" id="GO:0008233">
    <property type="term" value="F:peptidase activity"/>
    <property type="evidence" value="ECO:0007669"/>
    <property type="project" value="UniProtKB-KW"/>
</dbReference>
<evidence type="ECO:0000256" key="4">
    <source>
        <dbReference type="ARBA" id="ARBA00023136"/>
    </source>
</evidence>
<feature type="transmembrane region" description="Helical" evidence="5">
    <location>
        <begin position="44"/>
        <end position="63"/>
    </location>
</feature>